<proteinExistence type="inferred from homology"/>
<organism evidence="5 6">
    <name type="scientific">Rotaria magnacalcarata</name>
    <dbReference type="NCBI Taxonomy" id="392030"/>
    <lineage>
        <taxon>Eukaryota</taxon>
        <taxon>Metazoa</taxon>
        <taxon>Spiralia</taxon>
        <taxon>Gnathifera</taxon>
        <taxon>Rotifera</taxon>
        <taxon>Eurotatoria</taxon>
        <taxon>Bdelloidea</taxon>
        <taxon>Philodinida</taxon>
        <taxon>Philodinidae</taxon>
        <taxon>Rotaria</taxon>
    </lineage>
</organism>
<dbReference type="Pfam" id="PF00106">
    <property type="entry name" value="adh_short"/>
    <property type="match status" value="1"/>
</dbReference>
<keyword evidence="2" id="KW-0521">NADP</keyword>
<keyword evidence="3" id="KW-0560">Oxidoreductase</keyword>
<dbReference type="InterPro" id="IPR002347">
    <property type="entry name" value="SDR_fam"/>
</dbReference>
<protein>
    <recommendedName>
        <fullName evidence="7">Carbonyl reductase</fullName>
    </recommendedName>
</protein>
<evidence type="ECO:0000256" key="3">
    <source>
        <dbReference type="ARBA" id="ARBA00023002"/>
    </source>
</evidence>
<reference evidence="5" key="1">
    <citation type="submission" date="2021-02" db="EMBL/GenBank/DDBJ databases">
        <authorList>
            <person name="Nowell W R."/>
        </authorList>
    </citation>
    <scope>NUCLEOTIDE SEQUENCE</scope>
</reference>
<evidence type="ECO:0008006" key="7">
    <source>
        <dbReference type="Google" id="ProtNLM"/>
    </source>
</evidence>
<dbReference type="EMBL" id="CAJNOW010008148">
    <property type="protein sequence ID" value="CAF1530006.1"/>
    <property type="molecule type" value="Genomic_DNA"/>
</dbReference>
<evidence type="ECO:0000313" key="5">
    <source>
        <dbReference type="EMBL" id="CAF1530006.1"/>
    </source>
</evidence>
<dbReference type="Gene3D" id="3.40.50.720">
    <property type="entry name" value="NAD(P)-binding Rossmann-like Domain"/>
    <property type="match status" value="1"/>
</dbReference>
<accession>A0A815VBS1</accession>
<dbReference type="SUPFAM" id="SSF51735">
    <property type="entry name" value="NAD(P)-binding Rossmann-fold domains"/>
    <property type="match status" value="1"/>
</dbReference>
<sequence length="303" mass="33094">MSTVAKLQRTILVTGGNKGIGFEVIKKLIKQPSSINNDLILLGSRDLKRGEDALSQLGSPTNVHLLQLDTLSKESISFATNEIKQKYGGQLDVLINNAGIAPTDDSIEEARKTLATNYYGVKLLNDNLIPFLRDHGRVINVASGIGPIVLGYVSKDLQDKYTSTTLTSEQLDCLVEDFVSALESNNLEKSGYTTEFPYLAYGVSKMALIALTRIEAQQYCDARKIFVYSVCPGYCATDINKHGPGARSAELGADSILHVVNTSDHELKNGAFYRDGAELEPICMDEAKIQGFIKLMKHLSASK</sequence>
<comment type="similarity">
    <text evidence="1 4">Belongs to the short-chain dehydrogenases/reductases (SDR) family.</text>
</comment>
<dbReference type="AlphaFoldDB" id="A0A815VBS1"/>
<dbReference type="Proteomes" id="UP000663834">
    <property type="component" value="Unassembled WGS sequence"/>
</dbReference>
<evidence type="ECO:0000313" key="6">
    <source>
        <dbReference type="Proteomes" id="UP000663834"/>
    </source>
</evidence>
<evidence type="ECO:0000256" key="2">
    <source>
        <dbReference type="ARBA" id="ARBA00022857"/>
    </source>
</evidence>
<dbReference type="InterPro" id="IPR036291">
    <property type="entry name" value="NAD(P)-bd_dom_sf"/>
</dbReference>
<dbReference type="PRINTS" id="PR00081">
    <property type="entry name" value="GDHRDH"/>
</dbReference>
<comment type="caution">
    <text evidence="5">The sequence shown here is derived from an EMBL/GenBank/DDBJ whole genome shotgun (WGS) entry which is preliminary data.</text>
</comment>
<dbReference type="PANTHER" id="PTHR43963:SF6">
    <property type="entry name" value="CHAIN DEHYDROGENASE FAMILY PROTEIN, PUTATIVE (AFU_ORTHOLOGUE AFUA_3G15350)-RELATED"/>
    <property type="match status" value="1"/>
</dbReference>
<gene>
    <name evidence="5" type="ORF">KQP761_LOCUS16230</name>
</gene>
<evidence type="ECO:0000256" key="4">
    <source>
        <dbReference type="RuleBase" id="RU000363"/>
    </source>
</evidence>
<dbReference type="OrthoDB" id="7289984at2759"/>
<dbReference type="PANTHER" id="PTHR43963">
    <property type="entry name" value="CARBONYL REDUCTASE 1-RELATED"/>
    <property type="match status" value="1"/>
</dbReference>
<name>A0A815VBS1_9BILA</name>
<dbReference type="GO" id="GO:0016491">
    <property type="term" value="F:oxidoreductase activity"/>
    <property type="evidence" value="ECO:0007669"/>
    <property type="project" value="UniProtKB-KW"/>
</dbReference>
<evidence type="ECO:0000256" key="1">
    <source>
        <dbReference type="ARBA" id="ARBA00006484"/>
    </source>
</evidence>
<dbReference type="PRINTS" id="PR00080">
    <property type="entry name" value="SDRFAMILY"/>
</dbReference>